<feature type="domain" description="HDOD" evidence="1">
    <location>
        <begin position="1"/>
        <end position="189"/>
    </location>
</feature>
<comment type="caution">
    <text evidence="2">The sequence shown here is derived from an EMBL/GenBank/DDBJ whole genome shotgun (WGS) entry which is preliminary data.</text>
</comment>
<gene>
    <name evidence="3" type="ORF">G3R41_02680</name>
    <name evidence="2" type="ORF">GCU67_02680</name>
</gene>
<evidence type="ECO:0000313" key="2">
    <source>
        <dbReference type="EMBL" id="NEK93083.1"/>
    </source>
</evidence>
<evidence type="ECO:0000313" key="5">
    <source>
        <dbReference type="Proteomes" id="UP000471152"/>
    </source>
</evidence>
<organism evidence="2 4">
    <name type="scientific">Modestobacter muralis</name>
    <dbReference type="NCBI Taxonomy" id="1608614"/>
    <lineage>
        <taxon>Bacteria</taxon>
        <taxon>Bacillati</taxon>
        <taxon>Actinomycetota</taxon>
        <taxon>Actinomycetes</taxon>
        <taxon>Geodermatophilales</taxon>
        <taxon>Geodermatophilaceae</taxon>
        <taxon>Modestobacter</taxon>
    </lineage>
</organism>
<dbReference type="InterPro" id="IPR013976">
    <property type="entry name" value="HDOD"/>
</dbReference>
<dbReference type="EMBL" id="JAAGWB010000008">
    <property type="protein sequence ID" value="NEN49850.1"/>
    <property type="molecule type" value="Genomic_DNA"/>
</dbReference>
<keyword evidence="4" id="KW-1185">Reference proteome</keyword>
<dbReference type="AlphaFoldDB" id="A0A6P0EQM9"/>
<accession>A0A6P0EQM9</accession>
<evidence type="ECO:0000259" key="1">
    <source>
        <dbReference type="PROSITE" id="PS51833"/>
    </source>
</evidence>
<dbReference type="SUPFAM" id="SSF109604">
    <property type="entry name" value="HD-domain/PDEase-like"/>
    <property type="match status" value="1"/>
</dbReference>
<dbReference type="Proteomes" id="UP000468828">
    <property type="component" value="Unassembled WGS sequence"/>
</dbReference>
<dbReference type="Proteomes" id="UP000471152">
    <property type="component" value="Unassembled WGS sequence"/>
</dbReference>
<dbReference type="InterPro" id="IPR052340">
    <property type="entry name" value="RNase_Y/CdgJ"/>
</dbReference>
<name>A0A6P0EQM9_9ACTN</name>
<dbReference type="PANTHER" id="PTHR33525:SF4">
    <property type="entry name" value="CYCLIC DI-GMP PHOSPHODIESTERASE CDGJ"/>
    <property type="match status" value="1"/>
</dbReference>
<dbReference type="PROSITE" id="PS51833">
    <property type="entry name" value="HDOD"/>
    <property type="match status" value="1"/>
</dbReference>
<evidence type="ECO:0000313" key="3">
    <source>
        <dbReference type="EMBL" id="NEN49850.1"/>
    </source>
</evidence>
<dbReference type="EMBL" id="JAAGWH010000008">
    <property type="protein sequence ID" value="NEK93083.1"/>
    <property type="molecule type" value="Genomic_DNA"/>
</dbReference>
<reference evidence="3 5" key="2">
    <citation type="submission" date="2020-02" db="EMBL/GenBank/DDBJ databases">
        <title>The WGS of Modestobacter muralis DSM 100205.</title>
        <authorList>
            <person name="Jiang Z."/>
        </authorList>
    </citation>
    <scope>NUCLEOTIDE SEQUENCE [LARGE SCALE GENOMIC DNA]</scope>
    <source>
        <strain evidence="3 5">DSM 100205</strain>
    </source>
</reference>
<dbReference type="Gene3D" id="1.10.3210.10">
    <property type="entry name" value="Hypothetical protein af1432"/>
    <property type="match status" value="1"/>
</dbReference>
<dbReference type="PANTHER" id="PTHR33525">
    <property type="match status" value="1"/>
</dbReference>
<protein>
    <submittedName>
        <fullName evidence="2">HDOD domain-containing protein</fullName>
    </submittedName>
</protein>
<sequence>MAARRPVAAQIVATASGDDASAEGLARILAGDVALAGRVMKLANSAFYGMRGRVTSLQFAVTVIGFATVRTMATVALTDVDDGSRLPEDFWETSTSLALAASTLAPRFAERPQDALCLGLLAQMGVALLHHHDPVGHAELTAGARSFEARQAAEVQRYGISALRLTSVALEQWGFPAGMLVPLEQAGDLGSFSGALLRSAIEVAARIVDAGHEELPIERVSCGQLRERDVAPVLSQVRTDAAELRQALLA</sequence>
<proteinExistence type="predicted"/>
<evidence type="ECO:0000313" key="4">
    <source>
        <dbReference type="Proteomes" id="UP000468828"/>
    </source>
</evidence>
<dbReference type="Pfam" id="PF08668">
    <property type="entry name" value="HDOD"/>
    <property type="match status" value="1"/>
</dbReference>
<reference evidence="2 4" key="1">
    <citation type="submission" date="2020-01" db="EMBL/GenBank/DDBJ databases">
        <title>the WGS Modestobacter muralis CPCC 204518.</title>
        <authorList>
            <person name="Jiang Z."/>
        </authorList>
    </citation>
    <scope>NUCLEOTIDE SEQUENCE [LARGE SCALE GENOMIC DNA]</scope>
    <source>
        <strain evidence="2 4">DSM 100205</strain>
    </source>
</reference>